<gene>
    <name evidence="1" type="ORF">PECUL_23A056771</name>
</gene>
<keyword evidence="2" id="KW-1185">Reference proteome</keyword>
<protein>
    <submittedName>
        <fullName evidence="1">Uncharacterized protein</fullName>
    </submittedName>
</protein>
<proteinExistence type="predicted"/>
<accession>A0AAD1T0E8</accession>
<dbReference type="EMBL" id="OW240920">
    <property type="protein sequence ID" value="CAH2315730.1"/>
    <property type="molecule type" value="Genomic_DNA"/>
</dbReference>
<name>A0AAD1T0E8_PELCU</name>
<reference evidence="1" key="1">
    <citation type="submission" date="2022-03" db="EMBL/GenBank/DDBJ databases">
        <authorList>
            <person name="Alioto T."/>
            <person name="Alioto T."/>
            <person name="Gomez Garrido J."/>
        </authorList>
    </citation>
    <scope>NUCLEOTIDE SEQUENCE</scope>
</reference>
<evidence type="ECO:0000313" key="1">
    <source>
        <dbReference type="EMBL" id="CAH2315730.1"/>
    </source>
</evidence>
<sequence>MAACTVRSTATHNMKENSKLLSPASVKVNQPMATHYESFCGCYTSAVHILLITQGQGLHNPRSCQAAFPLRAPRTHAQLAFQFRLSAAGVTWRHGTRRSQSQRRWPGDITGLTWTRRSGEVRAEGDCFACQSRDRQSQCLAGHSRDSNPRPPCCHTDTWKVMPCKYPCRQGL</sequence>
<dbReference type="Proteomes" id="UP001295444">
    <property type="component" value="Chromosome 09"/>
</dbReference>
<dbReference type="AlphaFoldDB" id="A0AAD1T0E8"/>
<evidence type="ECO:0000313" key="2">
    <source>
        <dbReference type="Proteomes" id="UP001295444"/>
    </source>
</evidence>
<organism evidence="1 2">
    <name type="scientific">Pelobates cultripes</name>
    <name type="common">Western spadefoot toad</name>
    <dbReference type="NCBI Taxonomy" id="61616"/>
    <lineage>
        <taxon>Eukaryota</taxon>
        <taxon>Metazoa</taxon>
        <taxon>Chordata</taxon>
        <taxon>Craniata</taxon>
        <taxon>Vertebrata</taxon>
        <taxon>Euteleostomi</taxon>
        <taxon>Amphibia</taxon>
        <taxon>Batrachia</taxon>
        <taxon>Anura</taxon>
        <taxon>Pelobatoidea</taxon>
        <taxon>Pelobatidae</taxon>
        <taxon>Pelobates</taxon>
    </lineage>
</organism>